<dbReference type="GO" id="GO:0071973">
    <property type="term" value="P:bacterial-type flagellum-dependent cell motility"/>
    <property type="evidence" value="ECO:0007669"/>
    <property type="project" value="InterPro"/>
</dbReference>
<feature type="domain" description="Flagellar basal body rod protein N-terminal" evidence="9">
    <location>
        <begin position="15"/>
        <end position="39"/>
    </location>
</feature>
<comment type="similarity">
    <text evidence="2 7">Belongs to the flagella basal body rod proteins family.</text>
</comment>
<reference evidence="11" key="1">
    <citation type="submission" date="2018-03" db="EMBL/GenBank/DDBJ databases">
        <authorList>
            <person name="Sun L."/>
            <person name="Liu H."/>
            <person name="Chen W."/>
            <person name="Huang K."/>
            <person name="Liu W."/>
            <person name="Gao X."/>
        </authorList>
    </citation>
    <scope>NUCLEOTIDE SEQUENCE [LARGE SCALE GENOMIC DNA]</scope>
    <source>
        <strain evidence="11">SH9</strain>
    </source>
</reference>
<evidence type="ECO:0000256" key="4">
    <source>
        <dbReference type="ARBA" id="ARBA00023143"/>
    </source>
</evidence>
<comment type="subcellular location">
    <subcellularLocation>
        <location evidence="1 7">Bacterial flagellum basal body</location>
    </subcellularLocation>
</comment>
<evidence type="ECO:0000256" key="7">
    <source>
        <dbReference type="PIRNR" id="PIRNR002889"/>
    </source>
</evidence>
<evidence type="ECO:0000313" key="11">
    <source>
        <dbReference type="Proteomes" id="UP000239772"/>
    </source>
</evidence>
<evidence type="ECO:0000256" key="1">
    <source>
        <dbReference type="ARBA" id="ARBA00004117"/>
    </source>
</evidence>
<proteinExistence type="inferred from homology"/>
<dbReference type="PROSITE" id="PS00588">
    <property type="entry name" value="FLAGELLA_BB_ROD"/>
    <property type="match status" value="1"/>
</dbReference>
<keyword evidence="11" id="KW-1185">Reference proteome</keyword>
<dbReference type="NCBIfam" id="NF004654">
    <property type="entry name" value="PRK06004.1"/>
    <property type="match status" value="1"/>
</dbReference>
<dbReference type="InterPro" id="IPR006300">
    <property type="entry name" value="FlgB"/>
</dbReference>
<protein>
    <recommendedName>
        <fullName evidence="3 7">Flagellar basal body rod protein FlgB</fullName>
    </recommendedName>
</protein>
<evidence type="ECO:0000313" key="10">
    <source>
        <dbReference type="EMBL" id="PSC04300.1"/>
    </source>
</evidence>
<comment type="caution">
    <text evidence="10">The sequence shown here is derived from an EMBL/GenBank/DDBJ whole genome shotgun (WGS) entry which is preliminary data.</text>
</comment>
<gene>
    <name evidence="10" type="primary">flgB</name>
    <name evidence="10" type="ORF">SLNSH_13795</name>
</gene>
<organism evidence="10 11">
    <name type="scientific">Alsobacter soli</name>
    <dbReference type="NCBI Taxonomy" id="2109933"/>
    <lineage>
        <taxon>Bacteria</taxon>
        <taxon>Pseudomonadati</taxon>
        <taxon>Pseudomonadota</taxon>
        <taxon>Alphaproteobacteria</taxon>
        <taxon>Hyphomicrobiales</taxon>
        <taxon>Alsobacteraceae</taxon>
        <taxon>Alsobacter</taxon>
    </lineage>
</organism>
<accession>A0A2T1HRM4</accession>
<dbReference type="Proteomes" id="UP000239772">
    <property type="component" value="Unassembled WGS sequence"/>
</dbReference>
<sequence length="129" mass="13567">MSGMGLSLVDQLKTRMQWLQTRQKVLAENVANADTPNFRPKDLKPFELSAGGGGVRLEATSPGHLGGAAGGSAPGSRGAAKFETRPSGNAVSLEDEMTRLADTQMDYQTVASLYSKSLGMIKIAIGKKA</sequence>
<comment type="function">
    <text evidence="5 7">Structural component of flagellum, the bacterial motility apparatus. Part of the rod structure of flagellar basal body.</text>
</comment>
<dbReference type="Pfam" id="PF00460">
    <property type="entry name" value="Flg_bb_rod"/>
    <property type="match status" value="1"/>
</dbReference>
<dbReference type="InterPro" id="IPR001444">
    <property type="entry name" value="Flag_bb_rod_N"/>
</dbReference>
<feature type="region of interest" description="Disordered" evidence="8">
    <location>
        <begin position="32"/>
        <end position="91"/>
    </location>
</feature>
<evidence type="ECO:0000256" key="3">
    <source>
        <dbReference type="ARBA" id="ARBA00014376"/>
    </source>
</evidence>
<feature type="compositionally biased region" description="Gly residues" evidence="8">
    <location>
        <begin position="64"/>
        <end position="73"/>
    </location>
</feature>
<dbReference type="InterPro" id="IPR019776">
    <property type="entry name" value="Flagellar_basal_body_rod_CS"/>
</dbReference>
<dbReference type="OrthoDB" id="9788334at2"/>
<dbReference type="EMBL" id="PVZS01000014">
    <property type="protein sequence ID" value="PSC04300.1"/>
    <property type="molecule type" value="Genomic_DNA"/>
</dbReference>
<dbReference type="PIRSF" id="PIRSF002889">
    <property type="entry name" value="Rod_FlgB"/>
    <property type="match status" value="1"/>
</dbReference>
<dbReference type="RefSeq" id="WP_106337595.1">
    <property type="nucleotide sequence ID" value="NZ_PVZS01000014.1"/>
</dbReference>
<keyword evidence="10" id="KW-0966">Cell projection</keyword>
<dbReference type="AlphaFoldDB" id="A0A2T1HRM4"/>
<evidence type="ECO:0000259" key="9">
    <source>
        <dbReference type="Pfam" id="PF00460"/>
    </source>
</evidence>
<evidence type="ECO:0000256" key="8">
    <source>
        <dbReference type="SAM" id="MobiDB-lite"/>
    </source>
</evidence>
<evidence type="ECO:0000256" key="2">
    <source>
        <dbReference type="ARBA" id="ARBA00009677"/>
    </source>
</evidence>
<keyword evidence="10" id="KW-0969">Cilium</keyword>
<keyword evidence="4 7" id="KW-0975">Bacterial flagellum</keyword>
<comment type="subunit">
    <text evidence="6">The basal body constitutes a major portion of the flagellar organelle and consists of a number of rings mounted on a central rod. In Gram-negative bacteria, at least four rings, L, P, S and M are present, whereas Gram-positive bacteria lack the L and P rings. The rod consists of about 26 subunits of FlgG in the distal portion, and FlgB, FlgC and FlgF build up the proximal portion of the rod with about 6 subunits each. Rod assembly occurs by export via the flagellum-specific pathway of its constituent proteins and by their incorporation into the rod structure in the probable order of FlgB, FlgC, FlgF and FlgG. Another protein, FliE, also assembles onto the stable rod structure.</text>
</comment>
<dbReference type="GO" id="GO:0030694">
    <property type="term" value="C:bacterial-type flagellum basal body, rod"/>
    <property type="evidence" value="ECO:0007669"/>
    <property type="project" value="InterPro"/>
</dbReference>
<evidence type="ECO:0000256" key="6">
    <source>
        <dbReference type="ARBA" id="ARBA00026072"/>
    </source>
</evidence>
<evidence type="ECO:0000256" key="5">
    <source>
        <dbReference type="ARBA" id="ARBA00024934"/>
    </source>
</evidence>
<keyword evidence="10" id="KW-0282">Flagellum</keyword>
<name>A0A2T1HRM4_9HYPH</name>